<keyword evidence="2 10" id="KW-0158">Chromosome</keyword>
<dbReference type="Gene3D" id="2.30.29.210">
    <property type="entry name" value="FACT complex subunit Spt16p/Cdc68p"/>
    <property type="match status" value="1"/>
</dbReference>
<keyword evidence="7 10" id="KW-0804">Transcription</keyword>
<comment type="function">
    <text evidence="10">Component of the FACT complex, a general chromatin factor that acts to reorganize nucleosomes. The FACT complex is involved in multiple processes that require DNA as a template such as mRNA elongation, DNA replication and DNA repair. During transcription elongation the FACT complex acts as a histone chaperone that both destabilizes and restores nucleosomal structure. It facilitates the passage of RNA polymerase II and transcription by promoting the dissociation of one histone H2A-H2B dimer from the nucleosome, then subsequently promotes the reestablishment of the nucleosome following the passage of RNA polymerase II.</text>
</comment>
<comment type="subunit">
    <text evidence="10">Component of the FACT complex.</text>
</comment>
<comment type="subcellular location">
    <subcellularLocation>
        <location evidence="10">Nucleus</location>
    </subcellularLocation>
    <subcellularLocation>
        <location evidence="10">Chromosome</location>
    </subcellularLocation>
</comment>
<accession>A0A196SDC4</accession>
<dbReference type="Pfam" id="PF08644">
    <property type="entry name" value="SPT16"/>
    <property type="match status" value="1"/>
</dbReference>
<evidence type="ECO:0000256" key="3">
    <source>
        <dbReference type="ARBA" id="ARBA00022705"/>
    </source>
</evidence>
<keyword evidence="4 10" id="KW-0227">DNA damage</keyword>
<keyword evidence="9 10" id="KW-0539">Nucleus</keyword>
<feature type="domain" description="Histone chaperone RTT106/FACT complex subunit SPT16-like middle" evidence="14">
    <location>
        <begin position="812"/>
        <end position="902"/>
    </location>
</feature>
<name>A0A196SDC4_BLAHN</name>
<dbReference type="GO" id="GO:0006281">
    <property type="term" value="P:DNA repair"/>
    <property type="evidence" value="ECO:0007669"/>
    <property type="project" value="UniProtKB-UniRule"/>
</dbReference>
<reference evidence="15 16" key="1">
    <citation type="submission" date="2016-05" db="EMBL/GenBank/DDBJ databases">
        <title>Nuclear genome of Blastocystis sp. subtype 1 NandII.</title>
        <authorList>
            <person name="Gentekaki E."/>
            <person name="Curtis B."/>
            <person name="Stairs C."/>
            <person name="Eme L."/>
            <person name="Herman E."/>
            <person name="Klimes V."/>
            <person name="Arias M.C."/>
            <person name="Elias M."/>
            <person name="Hilliou F."/>
            <person name="Klute M."/>
            <person name="Malik S.-B."/>
            <person name="Pightling A."/>
            <person name="Rachubinski R."/>
            <person name="Salas D."/>
            <person name="Schlacht A."/>
            <person name="Suga H."/>
            <person name="Archibald J."/>
            <person name="Ball S.G."/>
            <person name="Clark G."/>
            <person name="Dacks J."/>
            <person name="Van Der Giezen M."/>
            <person name="Tsaousis A."/>
            <person name="Roger A."/>
        </authorList>
    </citation>
    <scope>NUCLEOTIDE SEQUENCE [LARGE SCALE GENOMIC DNA]</scope>
    <source>
        <strain evidence="16">ATCC 50177 / NandII</strain>
    </source>
</reference>
<dbReference type="InterPro" id="IPR011993">
    <property type="entry name" value="PH-like_dom_sf"/>
</dbReference>
<protein>
    <recommendedName>
        <fullName evidence="10">FACT complex subunit</fullName>
    </recommendedName>
</protein>
<dbReference type="Gene3D" id="2.30.29.30">
    <property type="entry name" value="Pleckstrin-homology domain (PH domain)/Phosphotyrosine-binding domain (PTB)"/>
    <property type="match status" value="1"/>
</dbReference>
<comment type="similarity">
    <text evidence="1 10">Belongs to the peptidase M24 family. SPT16 subfamily.</text>
</comment>
<evidence type="ECO:0000259" key="13">
    <source>
        <dbReference type="SMART" id="SM01286"/>
    </source>
</evidence>
<evidence type="ECO:0000256" key="11">
    <source>
        <dbReference type="SAM" id="MobiDB-lite"/>
    </source>
</evidence>
<evidence type="ECO:0000313" key="16">
    <source>
        <dbReference type="Proteomes" id="UP000078348"/>
    </source>
</evidence>
<dbReference type="GO" id="GO:0031491">
    <property type="term" value="F:nucleosome binding"/>
    <property type="evidence" value="ECO:0007669"/>
    <property type="project" value="TreeGrafter"/>
</dbReference>
<feature type="domain" description="FACT complex subunit SPT16 middle" evidence="13">
    <location>
        <begin position="546"/>
        <end position="699"/>
    </location>
</feature>
<keyword evidence="8 10" id="KW-0234">DNA repair</keyword>
<dbReference type="Gene3D" id="3.90.230.10">
    <property type="entry name" value="Creatinase/methionine aminopeptidase superfamily"/>
    <property type="match status" value="1"/>
</dbReference>
<dbReference type="PANTHER" id="PTHR13980">
    <property type="entry name" value="CDC68 RELATED"/>
    <property type="match status" value="1"/>
</dbReference>
<feature type="compositionally biased region" description="Acidic residues" evidence="11">
    <location>
        <begin position="941"/>
        <end position="997"/>
    </location>
</feature>
<evidence type="ECO:0000313" key="15">
    <source>
        <dbReference type="EMBL" id="OAO14311.1"/>
    </source>
</evidence>
<evidence type="ECO:0000256" key="4">
    <source>
        <dbReference type="ARBA" id="ARBA00022763"/>
    </source>
</evidence>
<dbReference type="SUPFAM" id="SSF55920">
    <property type="entry name" value="Creatinase/aminopeptidase"/>
    <property type="match status" value="1"/>
</dbReference>
<dbReference type="Pfam" id="PF24824">
    <property type="entry name" value="PH_SPT16"/>
    <property type="match status" value="1"/>
</dbReference>
<keyword evidence="16" id="KW-1185">Reference proteome</keyword>
<dbReference type="Gene3D" id="3.40.350.10">
    <property type="entry name" value="Creatinase/prolidase N-terminal domain"/>
    <property type="match status" value="1"/>
</dbReference>
<evidence type="ECO:0000256" key="6">
    <source>
        <dbReference type="ARBA" id="ARBA00023054"/>
    </source>
</evidence>
<dbReference type="GO" id="GO:0035101">
    <property type="term" value="C:FACT complex"/>
    <property type="evidence" value="ECO:0007669"/>
    <property type="project" value="UniProtKB-UniRule"/>
</dbReference>
<evidence type="ECO:0000259" key="14">
    <source>
        <dbReference type="SMART" id="SM01287"/>
    </source>
</evidence>
<dbReference type="Pfam" id="PF00557">
    <property type="entry name" value="Peptidase_M24"/>
    <property type="match status" value="1"/>
</dbReference>
<dbReference type="InterPro" id="IPR029148">
    <property type="entry name" value="FACT-SPT16_Nlobe"/>
</dbReference>
<evidence type="ECO:0000256" key="7">
    <source>
        <dbReference type="ARBA" id="ARBA00023163"/>
    </source>
</evidence>
<dbReference type="SMART" id="SM01287">
    <property type="entry name" value="Rtt106"/>
    <property type="match status" value="1"/>
</dbReference>
<dbReference type="InterPro" id="IPR013953">
    <property type="entry name" value="FACT_SPT16_M"/>
</dbReference>
<keyword evidence="6" id="KW-0175">Coiled coil</keyword>
<dbReference type="SMART" id="SM01286">
    <property type="entry name" value="SPT16"/>
    <property type="match status" value="1"/>
</dbReference>
<dbReference type="InterPro" id="IPR040258">
    <property type="entry name" value="Spt16"/>
</dbReference>
<evidence type="ECO:0000256" key="9">
    <source>
        <dbReference type="ARBA" id="ARBA00023242"/>
    </source>
</evidence>
<dbReference type="InterPro" id="IPR013719">
    <property type="entry name" value="RTT106/SPT16-like_middle_dom"/>
</dbReference>
<dbReference type="FunFam" id="2.30.29.30:FF:000017">
    <property type="entry name" value="FACT complex subunit SPT16"/>
    <property type="match status" value="1"/>
</dbReference>
<dbReference type="GO" id="GO:0006368">
    <property type="term" value="P:transcription elongation by RNA polymerase II"/>
    <property type="evidence" value="ECO:0007669"/>
    <property type="project" value="TreeGrafter"/>
</dbReference>
<dbReference type="SMART" id="SM01285">
    <property type="entry name" value="FACT-Spt16_Nlob"/>
    <property type="match status" value="1"/>
</dbReference>
<evidence type="ECO:0000256" key="10">
    <source>
        <dbReference type="RuleBase" id="RU367052"/>
    </source>
</evidence>
<keyword evidence="3 10" id="KW-0235">DNA replication</keyword>
<feature type="domain" description="FACT complex subunit SPT16 N-terminal lobe" evidence="12">
    <location>
        <begin position="7"/>
        <end position="174"/>
    </location>
</feature>
<organism evidence="15 16">
    <name type="scientific">Blastocystis sp. subtype 1 (strain ATCC 50177 / NandII)</name>
    <dbReference type="NCBI Taxonomy" id="478820"/>
    <lineage>
        <taxon>Eukaryota</taxon>
        <taxon>Sar</taxon>
        <taxon>Stramenopiles</taxon>
        <taxon>Bigyra</taxon>
        <taxon>Opalozoa</taxon>
        <taxon>Opalinata</taxon>
        <taxon>Blastocystidae</taxon>
        <taxon>Blastocystis</taxon>
    </lineage>
</organism>
<dbReference type="PANTHER" id="PTHR13980:SF15">
    <property type="entry name" value="FACT COMPLEX SUBUNIT SPT16"/>
    <property type="match status" value="1"/>
</dbReference>
<keyword evidence="5 10" id="KW-0805">Transcription regulation</keyword>
<dbReference type="Gene3D" id="2.30.29.150">
    <property type="match status" value="1"/>
</dbReference>
<dbReference type="Pfam" id="PF14826">
    <property type="entry name" value="FACT-Spt16_Nlob"/>
    <property type="match status" value="1"/>
</dbReference>
<dbReference type="InterPro" id="IPR029149">
    <property type="entry name" value="Creatin/AminoP/Spt16_N"/>
</dbReference>
<dbReference type="InterPro" id="IPR036005">
    <property type="entry name" value="Creatinase/aminopeptidase-like"/>
</dbReference>
<dbReference type="EMBL" id="LXWW01000264">
    <property type="protein sequence ID" value="OAO14311.1"/>
    <property type="molecule type" value="Genomic_DNA"/>
</dbReference>
<sequence length="1005" mass="114820">MSEEIVIDDVMFAENCKTIRASWSADRSVWSDSDVLCFIQGQIDKDVLSYSKSNTIQLYLLGIEFSETAILFTQNGVYIITSESKARNYLSPMVQKVNDKHSLDCEVKVLIRKRNATNEEVYSELKTLIQASYEGTKLGVFQKEKANLVGKFITEFFDGIKDFGLEEVDITNGVSGVYAVKNASEQEKMLRAGNCCRRLMKNVFVRELESVMKSGRSVKHLENALSSPDTYGLKYPATSLDICYQPIVQSGGHYSLKPSAVSDENTLSQDIILCSLGIRYENYCAALARCFFINPSLYQQKCYAILADIESAVIKNLVPGAQLGTVYDMAVALVNEKDPELVQYFMKECGTGIGIEFRESALRIKSGNTEEVKAGMCFDVRIGFENVPNRVRETETNVNSLKSFSLLLCDTIIVAEAEADGAFKPTTNQVLTNFSSEWSNVSFDLDEGDEDEDEATARLLQESGKRVTRGMIRAEQRKLDGEEEEEETALMLRNKHQLKLFKELQQQRLHQERGGSIEEKKKAEVADIACFSSAAQYPPELKRDQIFVDVDHEVLFVPIHGLPVPFSIHTIKTVSMTEDGGYGYFRVNFHSPQTKAAKDMNPVMLKAVEQFPAATYIRNLTFRSRDQTNMNIQVKRIKNLMKQRRQQDKFNEDAADIVEQGQLQLLTTGRPPYLSEIDMRPALGKVKGRLEAHVNGFRYTTRRGEVVDLLYSNIKHAIFQPCEQTRFVLLHFHLKNPIMIGRKKCRDVQFYTEVIDASKNLKGITTNAYDPEEIQEEQRERETMRRLNEAFRKFTQQCDKVYFDMPYSKSSFYGRPFKEMVVVSPCRDCLINVTEQPCFIVTLDEIEHVHFQRVTFRTSTADMIIIFKDYKKPVVEVDAVRVADMDKIKEWLDSINITFTESGACFNWKEYMALVRDDPTFWNDKDEEGNPKPVGWQMLLDADEEEEVEENEKDGDDDFQPDDDDDDADDDDDDDDDMDIDEEEEGDRDDVDEDDYSDAISLSDM</sequence>
<evidence type="ECO:0000259" key="12">
    <source>
        <dbReference type="SMART" id="SM01285"/>
    </source>
</evidence>
<evidence type="ECO:0000256" key="8">
    <source>
        <dbReference type="ARBA" id="ARBA00023204"/>
    </source>
</evidence>
<dbReference type="STRING" id="478820.A0A196SDC4"/>
<dbReference type="Proteomes" id="UP000078348">
    <property type="component" value="Unassembled WGS sequence"/>
</dbReference>
<feature type="region of interest" description="Disordered" evidence="11">
    <location>
        <begin position="941"/>
        <end position="1005"/>
    </location>
</feature>
<gene>
    <name evidence="15" type="ORF">AV274_4015</name>
</gene>
<dbReference type="FunFam" id="3.90.230.10:FF:000005">
    <property type="entry name" value="FACT complex subunit spt16"/>
    <property type="match status" value="1"/>
</dbReference>
<evidence type="ECO:0000256" key="1">
    <source>
        <dbReference type="ARBA" id="ARBA00010779"/>
    </source>
</evidence>
<dbReference type="OrthoDB" id="10251642at2759"/>
<dbReference type="GO" id="GO:0006260">
    <property type="term" value="P:DNA replication"/>
    <property type="evidence" value="ECO:0007669"/>
    <property type="project" value="UniProtKB-KW"/>
</dbReference>
<comment type="caution">
    <text evidence="15">The sequence shown here is derived from an EMBL/GenBank/DDBJ whole genome shotgun (WGS) entry which is preliminary data.</text>
</comment>
<evidence type="ECO:0000256" key="2">
    <source>
        <dbReference type="ARBA" id="ARBA00022454"/>
    </source>
</evidence>
<proteinExistence type="inferred from homology"/>
<dbReference type="Pfam" id="PF08512">
    <property type="entry name" value="Rttp106-like_middle"/>
    <property type="match status" value="1"/>
</dbReference>
<evidence type="ECO:0000256" key="5">
    <source>
        <dbReference type="ARBA" id="ARBA00023015"/>
    </source>
</evidence>
<dbReference type="AlphaFoldDB" id="A0A196SDC4"/>
<dbReference type="InterPro" id="IPR056595">
    <property type="entry name" value="Fact-SPT16_PH"/>
</dbReference>
<dbReference type="InterPro" id="IPR000994">
    <property type="entry name" value="Pept_M24"/>
</dbReference>